<name>A0A369IXY5_HYPMA</name>
<evidence type="ECO:0000313" key="1">
    <source>
        <dbReference type="EMBL" id="RDB14639.1"/>
    </source>
</evidence>
<keyword evidence="2" id="KW-1185">Reference proteome</keyword>
<proteinExistence type="predicted"/>
<dbReference type="Gene3D" id="3.80.10.10">
    <property type="entry name" value="Ribonuclease Inhibitor"/>
    <property type="match status" value="1"/>
</dbReference>
<dbReference type="AlphaFoldDB" id="A0A369IXY5"/>
<reference evidence="1" key="1">
    <citation type="submission" date="2018-04" db="EMBL/GenBank/DDBJ databases">
        <title>Whole genome sequencing of Hypsizygus marmoreus.</title>
        <authorList>
            <person name="Choi I.-G."/>
            <person name="Min B."/>
            <person name="Kim J.-G."/>
            <person name="Kim S."/>
            <person name="Oh Y.-L."/>
            <person name="Kong W.-S."/>
            <person name="Park H."/>
            <person name="Jeong J."/>
            <person name="Song E.-S."/>
        </authorList>
    </citation>
    <scope>NUCLEOTIDE SEQUENCE [LARGE SCALE GENOMIC DNA]</scope>
    <source>
        <strain evidence="1">51987-8</strain>
    </source>
</reference>
<dbReference type="Proteomes" id="UP000076154">
    <property type="component" value="Unassembled WGS sequence"/>
</dbReference>
<dbReference type="InParanoid" id="A0A369IXY5"/>
<dbReference type="InterPro" id="IPR036047">
    <property type="entry name" value="F-box-like_dom_sf"/>
</dbReference>
<dbReference type="InterPro" id="IPR032675">
    <property type="entry name" value="LRR_dom_sf"/>
</dbReference>
<dbReference type="EMBL" id="LUEZ02000096">
    <property type="protein sequence ID" value="RDB14639.1"/>
    <property type="molecule type" value="Genomic_DNA"/>
</dbReference>
<dbReference type="Gene3D" id="1.20.1280.50">
    <property type="match status" value="1"/>
</dbReference>
<dbReference type="SUPFAM" id="SSF81383">
    <property type="entry name" value="F-box domain"/>
    <property type="match status" value="1"/>
</dbReference>
<organism evidence="1 2">
    <name type="scientific">Hypsizygus marmoreus</name>
    <name type="common">White beech mushroom</name>
    <name type="synonym">Agaricus marmoreus</name>
    <dbReference type="NCBI Taxonomy" id="39966"/>
    <lineage>
        <taxon>Eukaryota</taxon>
        <taxon>Fungi</taxon>
        <taxon>Dikarya</taxon>
        <taxon>Basidiomycota</taxon>
        <taxon>Agaricomycotina</taxon>
        <taxon>Agaricomycetes</taxon>
        <taxon>Agaricomycetidae</taxon>
        <taxon>Agaricales</taxon>
        <taxon>Tricholomatineae</taxon>
        <taxon>Lyophyllaceae</taxon>
        <taxon>Hypsizygus</taxon>
    </lineage>
</organism>
<dbReference type="STRING" id="39966.A0A369IXY5"/>
<sequence>MVFLLNDLNILKNRNLLPLRAHFWDWASLRRTFRVRSDRQPNHGLPANSLLPFFRDDMLSHNVAGSVPSVPTQSHIQSLPPEILGEIFIHCLPSGYTYPHVNIRDAPMLLCQVCGYWREVALSMAVLWSSFTCDLGSETKPSHTLLFELWVERSRAHPLSLAFIPDEHAGPTRKALIANVHRWHDIRVVLDAELGKMLLGIRGEEAPELESLDVRVRSGRWNVDRLFSHWNSFPNLHRIAFEDDDYIPPSLVNMSWPRLTHIKLTCISASDYITLLSHMPSVEHVFMRIITASPDSLTSGTAVTLPYLRSLTIQLDESGRGLDNLTLPSLVSLRTPQPTDPHVFKRFVERSQCRLALFEMRTDRFEDHEALFYLRLPCMESLKSLKLNGHAVTDMLVTSLTWNAASNLRDPCILPHLEDIQLTTWDITDGVIANMVASRWSRTTPSTGLPTSLQHVELEYFWEDYRRLPGVEYHKLDVACFERLIEEGLDVSWSCSCVHK</sequence>
<accession>A0A369IXY5</accession>
<gene>
    <name evidence="1" type="ORF">Hypma_016516</name>
</gene>
<dbReference type="OrthoDB" id="3270987at2759"/>
<protein>
    <submittedName>
        <fullName evidence="1">Uncharacterized protein</fullName>
    </submittedName>
</protein>
<comment type="caution">
    <text evidence="1">The sequence shown here is derived from an EMBL/GenBank/DDBJ whole genome shotgun (WGS) entry which is preliminary data.</text>
</comment>
<evidence type="ECO:0000313" key="2">
    <source>
        <dbReference type="Proteomes" id="UP000076154"/>
    </source>
</evidence>